<reference evidence="1 2" key="1">
    <citation type="journal article" date="2019" name="Sci. Rep.">
        <title>Orb-weaving spider Araneus ventricosus genome elucidates the spidroin gene catalogue.</title>
        <authorList>
            <person name="Kono N."/>
            <person name="Nakamura H."/>
            <person name="Ohtoshi R."/>
            <person name="Moran D.A.P."/>
            <person name="Shinohara A."/>
            <person name="Yoshida Y."/>
            <person name="Fujiwara M."/>
            <person name="Mori M."/>
            <person name="Tomita M."/>
            <person name="Arakawa K."/>
        </authorList>
    </citation>
    <scope>NUCLEOTIDE SEQUENCE [LARGE SCALE GENOMIC DNA]</scope>
</reference>
<dbReference type="AlphaFoldDB" id="A0A4Y2PFF0"/>
<gene>
    <name evidence="1" type="ORF">AVEN_241939_1</name>
</gene>
<keyword evidence="2" id="KW-1185">Reference proteome</keyword>
<evidence type="ECO:0000313" key="1">
    <source>
        <dbReference type="EMBL" id="GBN49842.1"/>
    </source>
</evidence>
<protein>
    <submittedName>
        <fullName evidence="1">Uncharacterized protein</fullName>
    </submittedName>
</protein>
<proteinExistence type="predicted"/>
<sequence length="90" mass="9966">MTSTTPELAALLQITAPHQQSSPAVYSLKPSREGIVGLWMIIVTETYDDEEESILQVALLWTQGVAKATMGFKRHMCDPEAKMTSDPIYP</sequence>
<accession>A0A4Y2PFF0</accession>
<dbReference type="Proteomes" id="UP000499080">
    <property type="component" value="Unassembled WGS sequence"/>
</dbReference>
<organism evidence="1 2">
    <name type="scientific">Araneus ventricosus</name>
    <name type="common">Orbweaver spider</name>
    <name type="synonym">Epeira ventricosa</name>
    <dbReference type="NCBI Taxonomy" id="182803"/>
    <lineage>
        <taxon>Eukaryota</taxon>
        <taxon>Metazoa</taxon>
        <taxon>Ecdysozoa</taxon>
        <taxon>Arthropoda</taxon>
        <taxon>Chelicerata</taxon>
        <taxon>Arachnida</taxon>
        <taxon>Araneae</taxon>
        <taxon>Araneomorphae</taxon>
        <taxon>Entelegynae</taxon>
        <taxon>Araneoidea</taxon>
        <taxon>Araneidae</taxon>
        <taxon>Araneus</taxon>
    </lineage>
</organism>
<dbReference type="EMBL" id="BGPR01011145">
    <property type="protein sequence ID" value="GBN49842.1"/>
    <property type="molecule type" value="Genomic_DNA"/>
</dbReference>
<name>A0A4Y2PFF0_ARAVE</name>
<comment type="caution">
    <text evidence="1">The sequence shown here is derived from an EMBL/GenBank/DDBJ whole genome shotgun (WGS) entry which is preliminary data.</text>
</comment>
<dbReference type="OrthoDB" id="60033at2759"/>
<evidence type="ECO:0000313" key="2">
    <source>
        <dbReference type="Proteomes" id="UP000499080"/>
    </source>
</evidence>